<evidence type="ECO:0000313" key="1">
    <source>
        <dbReference type="EMBL" id="ELU45690.1"/>
    </source>
</evidence>
<organism evidence="1 2">
    <name type="scientific">Thanatephorus cucumeris (strain AG1-IA)</name>
    <name type="common">Rice sheath blight fungus</name>
    <name type="synonym">Rhizoctonia solani</name>
    <dbReference type="NCBI Taxonomy" id="983506"/>
    <lineage>
        <taxon>Eukaryota</taxon>
        <taxon>Fungi</taxon>
        <taxon>Dikarya</taxon>
        <taxon>Basidiomycota</taxon>
        <taxon>Agaricomycotina</taxon>
        <taxon>Agaricomycetes</taxon>
        <taxon>Cantharellales</taxon>
        <taxon>Ceratobasidiaceae</taxon>
        <taxon>Rhizoctonia</taxon>
        <taxon>Rhizoctonia solani AG-1</taxon>
    </lineage>
</organism>
<dbReference type="AlphaFoldDB" id="L8X662"/>
<dbReference type="EMBL" id="AFRT01000049">
    <property type="protein sequence ID" value="ELU45690.1"/>
    <property type="molecule type" value="Genomic_DNA"/>
</dbReference>
<gene>
    <name evidence="1" type="ORF">AG1IA_00289</name>
</gene>
<accession>L8X662</accession>
<name>L8X662_THACA</name>
<reference evidence="1 2" key="1">
    <citation type="journal article" date="2013" name="Nat. Commun.">
        <title>The evolution and pathogenic mechanisms of the rice sheath blight pathogen.</title>
        <authorList>
            <person name="Zheng A."/>
            <person name="Lin R."/>
            <person name="Xu L."/>
            <person name="Qin P."/>
            <person name="Tang C."/>
            <person name="Ai P."/>
            <person name="Zhang D."/>
            <person name="Liu Y."/>
            <person name="Sun Z."/>
            <person name="Feng H."/>
            <person name="Wang Y."/>
            <person name="Chen Y."/>
            <person name="Liang X."/>
            <person name="Fu R."/>
            <person name="Li Q."/>
            <person name="Zhang J."/>
            <person name="Yu X."/>
            <person name="Xie Z."/>
            <person name="Ding L."/>
            <person name="Guan P."/>
            <person name="Tang J."/>
            <person name="Liang Y."/>
            <person name="Wang S."/>
            <person name="Deng Q."/>
            <person name="Li S."/>
            <person name="Zhu J."/>
            <person name="Wang L."/>
            <person name="Liu H."/>
            <person name="Li P."/>
        </authorList>
    </citation>
    <scope>NUCLEOTIDE SEQUENCE [LARGE SCALE GENOMIC DNA]</scope>
    <source>
        <strain evidence="2">AG-1 IA</strain>
    </source>
</reference>
<keyword evidence="2" id="KW-1185">Reference proteome</keyword>
<evidence type="ECO:0000313" key="2">
    <source>
        <dbReference type="Proteomes" id="UP000011668"/>
    </source>
</evidence>
<comment type="caution">
    <text evidence="1">The sequence shown here is derived from an EMBL/GenBank/DDBJ whole genome shotgun (WGS) entry which is preliminary data.</text>
</comment>
<protein>
    <submittedName>
        <fullName evidence="1">Uncharacterized protein</fullName>
    </submittedName>
</protein>
<proteinExistence type="predicted"/>
<sequence>MRYSSRPIFTYAMFGLDFRRMAKYEALLIMDVRGIKDKIISLQTPRRSPYFLAIRMSQVLYLYQLGNVLFLGLLRTGKGSNQARRVASHMSAFLFKRADRLSPSSRVMTRHGHFYVATWRHVTPAPDQMSVCRHIPYITNSYICCDCLTRNDSGWQLLKQIYDRLMLAYTYSDGGNTPFLTPKCNQSSLFDEQ</sequence>
<dbReference type="HOGENOM" id="CLU_1409669_0_0_1"/>
<dbReference type="Proteomes" id="UP000011668">
    <property type="component" value="Unassembled WGS sequence"/>
</dbReference>